<proteinExistence type="inferred from homology"/>
<feature type="binding site" evidence="8">
    <location>
        <position position="427"/>
    </location>
    <ligand>
        <name>[4Fe-4S] cluster</name>
        <dbReference type="ChEBI" id="CHEBI:49883"/>
        <label>1</label>
    </ligand>
</feature>
<feature type="region of interest" description="Disordered" evidence="9">
    <location>
        <begin position="643"/>
        <end position="702"/>
    </location>
</feature>
<dbReference type="PANTHER" id="PTHR43034:SF2">
    <property type="entry name" value="ION-TRANSLOCATING OXIDOREDUCTASE COMPLEX SUBUNIT C"/>
    <property type="match status" value="1"/>
</dbReference>
<evidence type="ECO:0000256" key="7">
    <source>
        <dbReference type="ARBA" id="ARBA00023014"/>
    </source>
</evidence>
<evidence type="ECO:0000256" key="6">
    <source>
        <dbReference type="ARBA" id="ARBA00023004"/>
    </source>
</evidence>
<sequence length="702" mass="72970">MFGLLKKNDGFKGGLKLEGHKLHGEAGAIRTAPLPSRVTLPVSQHIGAPTVPEVEVGQRVLRGQVLANSDSFIAAPVHASISGTVVEITHKPVPHPSGLQALAIVIESDGQDEALPQPAWPPAEDPFSLDPATVRERVRAAGLVGLGGAAFPSAVKLNPGRDSLVNTLILNGAECEPYISCDAALMRERAEDILSGAELIRRSLGAQECLIGLEDNATDSATALRSALKASGYKQISIRVVPTRYPQGGEKQLIQTLTGREVPSEGLPLDIGIVVHNVGTVAAIWRALRYAEPLTSRVVTVTGPGLAQPRNLDVRLGTPVSELIAHCGGYSHEHTRLIMGGPMMGFALSSDQVPVVKATNCVLVEVNQAEPVEQAMPCIRCGECVDVCPASLLPQQLYWHARAKEFDKTQDLHLFDCIECGCCAQVCPSHIPLVQYYRYAKTEIYQAEQEKRKADIARDRHEFRLERLEKEAREKEEARRRKREALKKPAADAPSAAPPKPSGGNDAIAAAIAKAKAQKAKAAKTTGANTAADAIAKAKALAAAKTPAPDTSATADDPVAAAIAKAKAAKTAKAAGANPAADAIAKAKARAAAKKTADVDEPAVAQTDDPVAAAISKAKAAKAAKAEGSNAAAQAIAKAKALAAAKTSDAAGEPAPPPSDDPVAAAIAKAKAAKAAKADGSNPAAEAIAKAKAAKAAREKSS</sequence>
<dbReference type="SUPFAM" id="SSF142019">
    <property type="entry name" value="Nqo1 FMN-binding domain-like"/>
    <property type="match status" value="1"/>
</dbReference>
<evidence type="ECO:0000313" key="12">
    <source>
        <dbReference type="Proteomes" id="UP000192342"/>
    </source>
</evidence>
<dbReference type="NCBIfam" id="NF003454">
    <property type="entry name" value="PRK05035.1"/>
    <property type="match status" value="1"/>
</dbReference>
<evidence type="ECO:0000259" key="10">
    <source>
        <dbReference type="PROSITE" id="PS51379"/>
    </source>
</evidence>
<comment type="similarity">
    <text evidence="8">Belongs to the 4Fe4S bacterial-type ferredoxin family. RnfC subfamily.</text>
</comment>
<keyword evidence="8" id="KW-0472">Membrane</keyword>
<keyword evidence="6 8" id="KW-0408">Iron</keyword>
<keyword evidence="8" id="KW-1003">Cell membrane</keyword>
<feature type="compositionally biased region" description="Low complexity" evidence="9">
    <location>
        <begin position="643"/>
        <end position="653"/>
    </location>
</feature>
<dbReference type="Proteomes" id="UP000192342">
    <property type="component" value="Unassembled WGS sequence"/>
</dbReference>
<dbReference type="OrthoDB" id="9767754at2"/>
<evidence type="ECO:0000256" key="9">
    <source>
        <dbReference type="SAM" id="MobiDB-lite"/>
    </source>
</evidence>
<evidence type="ECO:0000256" key="4">
    <source>
        <dbReference type="ARBA" id="ARBA00022737"/>
    </source>
</evidence>
<feature type="binding site" evidence="8">
    <location>
        <position position="381"/>
    </location>
    <ligand>
        <name>[4Fe-4S] cluster</name>
        <dbReference type="ChEBI" id="CHEBI:49883"/>
        <label>1</label>
    </ligand>
</feature>
<keyword evidence="8" id="KW-1278">Translocase</keyword>
<organism evidence="11 12">
    <name type="scientific">Oceanococcus atlanticus</name>
    <dbReference type="NCBI Taxonomy" id="1317117"/>
    <lineage>
        <taxon>Bacteria</taxon>
        <taxon>Pseudomonadati</taxon>
        <taxon>Pseudomonadota</taxon>
        <taxon>Gammaproteobacteria</taxon>
        <taxon>Chromatiales</taxon>
        <taxon>Oceanococcaceae</taxon>
        <taxon>Oceanococcus</taxon>
    </lineage>
</organism>
<accession>A0A1Y1S9V0</accession>
<dbReference type="GO" id="GO:0005886">
    <property type="term" value="C:plasma membrane"/>
    <property type="evidence" value="ECO:0007669"/>
    <property type="project" value="UniProtKB-SubCell"/>
</dbReference>
<dbReference type="FunFam" id="3.30.70.20:FF:000044">
    <property type="entry name" value="Ion-translocating oxidoreductase complex subunit C"/>
    <property type="match status" value="1"/>
</dbReference>
<dbReference type="EMBL" id="AQQV01000006">
    <property type="protein sequence ID" value="ORE85029.1"/>
    <property type="molecule type" value="Genomic_DNA"/>
</dbReference>
<feature type="region of interest" description="Disordered" evidence="9">
    <location>
        <begin position="472"/>
        <end position="506"/>
    </location>
</feature>
<keyword evidence="4 8" id="KW-0677">Repeat</keyword>
<keyword evidence="7 8" id="KW-0411">Iron-sulfur</keyword>
<dbReference type="AlphaFoldDB" id="A0A1Y1S9V0"/>
<comment type="caution">
    <text evidence="11">The sequence shown here is derived from an EMBL/GenBank/DDBJ whole genome shotgun (WGS) entry which is preliminary data.</text>
</comment>
<dbReference type="GO" id="GO:0046872">
    <property type="term" value="F:metal ion binding"/>
    <property type="evidence" value="ECO:0007669"/>
    <property type="project" value="UniProtKB-KW"/>
</dbReference>
<dbReference type="GO" id="GO:0051539">
    <property type="term" value="F:4 iron, 4 sulfur cluster binding"/>
    <property type="evidence" value="ECO:0007669"/>
    <property type="project" value="UniProtKB-KW"/>
</dbReference>
<comment type="cofactor">
    <cofactor evidence="8">
        <name>[4Fe-4S] cluster</name>
        <dbReference type="ChEBI" id="CHEBI:49883"/>
    </cofactor>
    <text evidence="8">Binds 2 [4Fe-4S] clusters per subunit.</text>
</comment>
<dbReference type="InterPro" id="IPR010208">
    <property type="entry name" value="Ion_transpt_RnfC/RsxC"/>
</dbReference>
<dbReference type="InterPro" id="IPR017896">
    <property type="entry name" value="4Fe4S_Fe-S-bd"/>
</dbReference>
<comment type="subunit">
    <text evidence="8">The complex is composed of six subunits: RnfA, RnfB, RnfC, RnfD, RnfE and RnfG.</text>
</comment>
<dbReference type="Pfam" id="PF01512">
    <property type="entry name" value="Complex1_51K"/>
    <property type="match status" value="1"/>
</dbReference>
<comment type="function">
    <text evidence="8">Part of a membrane-bound complex that couples electron transfer with translocation of ions across the membrane.</text>
</comment>
<dbReference type="RefSeq" id="WP_083563479.1">
    <property type="nucleotide sequence ID" value="NZ_AQQV01000006.1"/>
</dbReference>
<dbReference type="HAMAP" id="MF_00461">
    <property type="entry name" value="RsxC_RnfC"/>
    <property type="match status" value="1"/>
</dbReference>
<keyword evidence="3 8" id="KW-0479">Metal-binding</keyword>
<dbReference type="EC" id="7.-.-.-" evidence="8"/>
<keyword evidence="2 8" id="KW-0004">4Fe-4S</keyword>
<dbReference type="GO" id="GO:0022900">
    <property type="term" value="P:electron transport chain"/>
    <property type="evidence" value="ECO:0007669"/>
    <property type="project" value="UniProtKB-UniRule"/>
</dbReference>
<dbReference type="SUPFAM" id="SSF46548">
    <property type="entry name" value="alpha-helical ferredoxin"/>
    <property type="match status" value="1"/>
</dbReference>
<evidence type="ECO:0000256" key="2">
    <source>
        <dbReference type="ARBA" id="ARBA00022485"/>
    </source>
</evidence>
<gene>
    <name evidence="8" type="primary">rnfC</name>
    <name evidence="11" type="ORF">ATO7_16135</name>
</gene>
<dbReference type="InterPro" id="IPR019554">
    <property type="entry name" value="Soluble_ligand-bd"/>
</dbReference>
<dbReference type="NCBIfam" id="TIGR01945">
    <property type="entry name" value="rnfC"/>
    <property type="match status" value="1"/>
</dbReference>
<keyword evidence="12" id="KW-1185">Reference proteome</keyword>
<dbReference type="Pfam" id="PF13375">
    <property type="entry name" value="RnfC_N"/>
    <property type="match status" value="1"/>
</dbReference>
<feature type="domain" description="4Fe-4S ferredoxin-type" evidence="10">
    <location>
        <begin position="368"/>
        <end position="398"/>
    </location>
</feature>
<keyword evidence="8" id="KW-0997">Cell inner membrane</keyword>
<dbReference type="InterPro" id="IPR011538">
    <property type="entry name" value="Nuo51_FMN-bd"/>
</dbReference>
<feature type="binding site" evidence="8">
    <location>
        <position position="417"/>
    </location>
    <ligand>
        <name>[4Fe-4S] cluster</name>
        <dbReference type="ChEBI" id="CHEBI:49883"/>
        <label>2</label>
    </ligand>
</feature>
<dbReference type="Pfam" id="PF10531">
    <property type="entry name" value="SLBB"/>
    <property type="match status" value="1"/>
</dbReference>
<feature type="binding site" evidence="8">
    <location>
        <position position="378"/>
    </location>
    <ligand>
        <name>[4Fe-4S] cluster</name>
        <dbReference type="ChEBI" id="CHEBI:49883"/>
        <label>1</label>
    </ligand>
</feature>
<evidence type="ECO:0000256" key="1">
    <source>
        <dbReference type="ARBA" id="ARBA00022448"/>
    </source>
</evidence>
<reference evidence="11 12" key="1">
    <citation type="submission" date="2013-04" db="EMBL/GenBank/DDBJ databases">
        <title>Oceanococcus atlanticus 22II-S10r2 Genome Sequencing.</title>
        <authorList>
            <person name="Lai Q."/>
            <person name="Li G."/>
            <person name="Shao Z."/>
        </authorList>
    </citation>
    <scope>NUCLEOTIDE SEQUENCE [LARGE SCALE GENOMIC DNA]</scope>
    <source>
        <strain evidence="11 12">22II-S10r2</strain>
    </source>
</reference>
<dbReference type="PANTHER" id="PTHR43034">
    <property type="entry name" value="ION-TRANSLOCATING OXIDOREDUCTASE COMPLEX SUBUNIT C"/>
    <property type="match status" value="1"/>
</dbReference>
<feature type="binding site" evidence="8">
    <location>
        <position position="388"/>
    </location>
    <ligand>
        <name>[4Fe-4S] cluster</name>
        <dbReference type="ChEBI" id="CHEBI:49883"/>
        <label>2</label>
    </ligand>
</feature>
<keyword evidence="1 8" id="KW-0813">Transport</keyword>
<dbReference type="PROSITE" id="PS51379">
    <property type="entry name" value="4FE4S_FER_2"/>
    <property type="match status" value="2"/>
</dbReference>
<dbReference type="Gene3D" id="3.40.50.11540">
    <property type="entry name" value="NADH-ubiquinone oxidoreductase 51kDa subunit"/>
    <property type="match status" value="1"/>
</dbReference>
<feature type="binding site" evidence="8">
    <location>
        <position position="420"/>
    </location>
    <ligand>
        <name>[4Fe-4S] cluster</name>
        <dbReference type="ChEBI" id="CHEBI:49883"/>
        <label>2</label>
    </ligand>
</feature>
<evidence type="ECO:0000256" key="8">
    <source>
        <dbReference type="HAMAP-Rule" id="MF_00461"/>
    </source>
</evidence>
<feature type="compositionally biased region" description="Low complexity" evidence="9">
    <location>
        <begin position="661"/>
        <end position="675"/>
    </location>
</feature>
<protein>
    <recommendedName>
        <fullName evidence="8">Ion-translocating oxidoreductase complex subunit C</fullName>
        <ecNumber evidence="8">7.-.-.-</ecNumber>
    </recommendedName>
    <alternativeName>
        <fullName evidence="8">Rnf electron transport complex subunit C</fullName>
    </alternativeName>
</protein>
<comment type="subcellular location">
    <subcellularLocation>
        <location evidence="8">Cell inner membrane</location>
        <topology evidence="8">Peripheral membrane protein</topology>
    </subcellularLocation>
</comment>
<dbReference type="Gene3D" id="3.30.70.20">
    <property type="match status" value="1"/>
</dbReference>
<feature type="binding site" evidence="8">
    <location>
        <position position="423"/>
    </location>
    <ligand>
        <name>[4Fe-4S] cluster</name>
        <dbReference type="ChEBI" id="CHEBI:49883"/>
        <label>2</label>
    </ligand>
</feature>
<keyword evidence="5 8" id="KW-0249">Electron transport</keyword>
<dbReference type="Pfam" id="PF12838">
    <property type="entry name" value="Fer4_7"/>
    <property type="match status" value="1"/>
</dbReference>
<dbReference type="InterPro" id="IPR017900">
    <property type="entry name" value="4Fe4S_Fe_S_CS"/>
</dbReference>
<evidence type="ECO:0000256" key="3">
    <source>
        <dbReference type="ARBA" id="ARBA00022723"/>
    </source>
</evidence>
<name>A0A1Y1S9V0_9GAMM</name>
<feature type="domain" description="4Fe-4S ferredoxin-type" evidence="10">
    <location>
        <begin position="408"/>
        <end position="437"/>
    </location>
</feature>
<dbReference type="PROSITE" id="PS00198">
    <property type="entry name" value="4FE4S_FER_1"/>
    <property type="match status" value="1"/>
</dbReference>
<evidence type="ECO:0000256" key="5">
    <source>
        <dbReference type="ARBA" id="ARBA00022982"/>
    </source>
</evidence>
<dbReference type="STRING" id="1317117.ATO7_16135"/>
<evidence type="ECO:0000313" key="11">
    <source>
        <dbReference type="EMBL" id="ORE85029.1"/>
    </source>
</evidence>
<dbReference type="InterPro" id="IPR026902">
    <property type="entry name" value="RnfC_N"/>
</dbReference>
<dbReference type="GO" id="GO:0009055">
    <property type="term" value="F:electron transfer activity"/>
    <property type="evidence" value="ECO:0007669"/>
    <property type="project" value="InterPro"/>
</dbReference>
<dbReference type="InterPro" id="IPR037225">
    <property type="entry name" value="Nuo51_FMN-bd_sf"/>
</dbReference>
<feature type="binding site" evidence="8">
    <location>
        <position position="384"/>
    </location>
    <ligand>
        <name>[4Fe-4S] cluster</name>
        <dbReference type="ChEBI" id="CHEBI:49883"/>
        <label>1</label>
    </ligand>
</feature>